<gene>
    <name evidence="2" type="ORF">BOKJ2_LOCUS9049</name>
</gene>
<keyword evidence="1" id="KW-0472">Membrane</keyword>
<reference evidence="2" key="1">
    <citation type="submission" date="2020-09" db="EMBL/GenBank/DDBJ databases">
        <authorList>
            <person name="Kikuchi T."/>
        </authorList>
    </citation>
    <scope>NUCLEOTIDE SEQUENCE</scope>
    <source>
        <strain evidence="2">SH1</strain>
    </source>
</reference>
<keyword evidence="3" id="KW-1185">Reference proteome</keyword>
<evidence type="ECO:0000256" key="1">
    <source>
        <dbReference type="SAM" id="Phobius"/>
    </source>
</evidence>
<feature type="transmembrane region" description="Helical" evidence="1">
    <location>
        <begin position="85"/>
        <end position="107"/>
    </location>
</feature>
<comment type="caution">
    <text evidence="2">The sequence shown here is derived from an EMBL/GenBank/DDBJ whole genome shotgun (WGS) entry which is preliminary data.</text>
</comment>
<sequence>MHTEFNYQSGPDILWFQGGAPLIEAINKTEEEIVDILQNVHADTTLTTIHMYIEIAISVTALVANSFLFIIMIKHKRRYASLTMILMLAMCVDLFMVAMTFTCQPVIHVIYGYMVCYCTNSLLPKNVVLNSAMISLMGTAIASTVLFLPIQFAYRYHFVVQ</sequence>
<accession>A0A811KVI2</accession>
<protein>
    <recommendedName>
        <fullName evidence="4">G_PROTEIN_RECEP_F1_2 domain-containing protein</fullName>
    </recommendedName>
</protein>
<organism evidence="2 3">
    <name type="scientific">Bursaphelenchus okinawaensis</name>
    <dbReference type="NCBI Taxonomy" id="465554"/>
    <lineage>
        <taxon>Eukaryota</taxon>
        <taxon>Metazoa</taxon>
        <taxon>Ecdysozoa</taxon>
        <taxon>Nematoda</taxon>
        <taxon>Chromadorea</taxon>
        <taxon>Rhabditida</taxon>
        <taxon>Tylenchina</taxon>
        <taxon>Tylenchomorpha</taxon>
        <taxon>Aphelenchoidea</taxon>
        <taxon>Aphelenchoididae</taxon>
        <taxon>Bursaphelenchus</taxon>
    </lineage>
</organism>
<name>A0A811KVI2_9BILA</name>
<dbReference type="AlphaFoldDB" id="A0A811KVI2"/>
<dbReference type="EMBL" id="CAJFDH010000004">
    <property type="protein sequence ID" value="CAD5220648.1"/>
    <property type="molecule type" value="Genomic_DNA"/>
</dbReference>
<feature type="transmembrane region" description="Helical" evidence="1">
    <location>
        <begin position="49"/>
        <end position="73"/>
    </location>
</feature>
<dbReference type="EMBL" id="CAJFCW020000004">
    <property type="protein sequence ID" value="CAG9114001.1"/>
    <property type="molecule type" value="Genomic_DNA"/>
</dbReference>
<keyword evidence="1" id="KW-1133">Transmembrane helix</keyword>
<proteinExistence type="predicted"/>
<evidence type="ECO:0000313" key="3">
    <source>
        <dbReference type="Proteomes" id="UP000614601"/>
    </source>
</evidence>
<keyword evidence="1" id="KW-0812">Transmembrane</keyword>
<evidence type="ECO:0000313" key="2">
    <source>
        <dbReference type="EMBL" id="CAD5220648.1"/>
    </source>
</evidence>
<feature type="transmembrane region" description="Helical" evidence="1">
    <location>
        <begin position="127"/>
        <end position="148"/>
    </location>
</feature>
<evidence type="ECO:0008006" key="4">
    <source>
        <dbReference type="Google" id="ProtNLM"/>
    </source>
</evidence>
<dbReference type="Proteomes" id="UP000783686">
    <property type="component" value="Unassembled WGS sequence"/>
</dbReference>
<dbReference type="Proteomes" id="UP000614601">
    <property type="component" value="Unassembled WGS sequence"/>
</dbReference>